<protein>
    <submittedName>
        <fullName evidence="7">D-amino-acid dehydrogenase</fullName>
        <ecNumber evidence="7">1.4.99.-</ecNumber>
    </submittedName>
</protein>
<evidence type="ECO:0000256" key="5">
    <source>
        <dbReference type="SAM" id="MobiDB-lite"/>
    </source>
</evidence>
<dbReference type="EMBL" id="JACHDB010000001">
    <property type="protein sequence ID" value="MBB5430541.1"/>
    <property type="molecule type" value="Genomic_DNA"/>
</dbReference>
<evidence type="ECO:0000256" key="3">
    <source>
        <dbReference type="ARBA" id="ARBA00022630"/>
    </source>
</evidence>
<dbReference type="Gene3D" id="3.50.50.60">
    <property type="entry name" value="FAD/NAD(P)-binding domain"/>
    <property type="match status" value="1"/>
</dbReference>
<dbReference type="InterPro" id="IPR006076">
    <property type="entry name" value="FAD-dep_OxRdtase"/>
</dbReference>
<comment type="caution">
    <text evidence="7">The sequence shown here is derived from an EMBL/GenBank/DDBJ whole genome shotgun (WGS) entry which is preliminary data.</text>
</comment>
<dbReference type="InterPro" id="IPR036188">
    <property type="entry name" value="FAD/NAD-bd_sf"/>
</dbReference>
<feature type="domain" description="FAD dependent oxidoreductase" evidence="6">
    <location>
        <begin position="2"/>
        <end position="351"/>
    </location>
</feature>
<evidence type="ECO:0000259" key="6">
    <source>
        <dbReference type="Pfam" id="PF01266"/>
    </source>
</evidence>
<keyword evidence="8" id="KW-1185">Reference proteome</keyword>
<organism evidence="7 8">
    <name type="scientific">Nocardiopsis composta</name>
    <dbReference type="NCBI Taxonomy" id="157465"/>
    <lineage>
        <taxon>Bacteria</taxon>
        <taxon>Bacillati</taxon>
        <taxon>Actinomycetota</taxon>
        <taxon>Actinomycetes</taxon>
        <taxon>Streptosporangiales</taxon>
        <taxon>Nocardiopsidaceae</taxon>
        <taxon>Nocardiopsis</taxon>
    </lineage>
</organism>
<dbReference type="RefSeq" id="WP_184388490.1">
    <property type="nucleotide sequence ID" value="NZ_BAAAJD010000023.1"/>
</dbReference>
<dbReference type="Gene3D" id="3.30.9.10">
    <property type="entry name" value="D-Amino Acid Oxidase, subunit A, domain 2"/>
    <property type="match status" value="1"/>
</dbReference>
<dbReference type="GO" id="GO:0005737">
    <property type="term" value="C:cytoplasm"/>
    <property type="evidence" value="ECO:0007669"/>
    <property type="project" value="TreeGrafter"/>
</dbReference>
<evidence type="ECO:0000256" key="2">
    <source>
        <dbReference type="ARBA" id="ARBA00009410"/>
    </source>
</evidence>
<accession>A0A7W8VBP1</accession>
<dbReference type="SUPFAM" id="SSF54373">
    <property type="entry name" value="FAD-linked reductases, C-terminal domain"/>
    <property type="match status" value="1"/>
</dbReference>
<evidence type="ECO:0000313" key="8">
    <source>
        <dbReference type="Proteomes" id="UP000572635"/>
    </source>
</evidence>
<comment type="similarity">
    <text evidence="2">Belongs to the DadA oxidoreductase family.</text>
</comment>
<sequence length="391" mass="41024">MRVIVIGGGIVGTSAAYHLAKRGVSTTLVDASRTGQATAAGAGVVFPWPFPWDPPPMREFALQAAAHYPGLMRELAEDGQVTGYRVVGGISAGTDPGLLDRDLAVLRELRARPGYEGLGEIRRLPAGGPAELFPALADEHEGVFVEGMARVDGRRTRDALFNAAEERGLRYVKGDAELVAAGGRVTGVLAGGEELPADAVVVAAGAWSAELLRPFRVDLPVYPMRGQIVHAALPGARTRDWPVVRFPEEGKYLLALPPDRVVLSGTREPWAGFDHRATVGGVLRVLSDAVALAPALGEATVAETRVGFRPASRDDLQLLGPVRALSGAVVATGLGAVGLTYGPYQGAVAARLALGEDPGSDLSMFRPDRVAPAPGTPPKRTAPVDRPSSRR</sequence>
<feature type="region of interest" description="Disordered" evidence="5">
    <location>
        <begin position="360"/>
        <end position="391"/>
    </location>
</feature>
<dbReference type="AlphaFoldDB" id="A0A7W8VBP1"/>
<keyword evidence="3" id="KW-0285">Flavoprotein</keyword>
<dbReference type="PANTHER" id="PTHR13847">
    <property type="entry name" value="SARCOSINE DEHYDROGENASE-RELATED"/>
    <property type="match status" value="1"/>
</dbReference>
<dbReference type="GO" id="GO:0016491">
    <property type="term" value="F:oxidoreductase activity"/>
    <property type="evidence" value="ECO:0007669"/>
    <property type="project" value="UniProtKB-KW"/>
</dbReference>
<keyword evidence="4 7" id="KW-0560">Oxidoreductase</keyword>
<reference evidence="7 8" key="1">
    <citation type="submission" date="2020-08" db="EMBL/GenBank/DDBJ databases">
        <title>Sequencing the genomes of 1000 actinobacteria strains.</title>
        <authorList>
            <person name="Klenk H.-P."/>
        </authorList>
    </citation>
    <scope>NUCLEOTIDE SEQUENCE [LARGE SCALE GENOMIC DNA]</scope>
    <source>
        <strain evidence="7 8">DSM 44551</strain>
    </source>
</reference>
<name>A0A7W8VBP1_9ACTN</name>
<dbReference type="SUPFAM" id="SSF51971">
    <property type="entry name" value="Nucleotide-binding domain"/>
    <property type="match status" value="1"/>
</dbReference>
<gene>
    <name evidence="7" type="ORF">HDA36_000625</name>
</gene>
<dbReference type="PANTHER" id="PTHR13847:SF286">
    <property type="entry name" value="D-AMINO ACID DEHYDROGENASE"/>
    <property type="match status" value="1"/>
</dbReference>
<comment type="cofactor">
    <cofactor evidence="1">
        <name>FAD</name>
        <dbReference type="ChEBI" id="CHEBI:57692"/>
    </cofactor>
</comment>
<proteinExistence type="inferred from homology"/>
<evidence type="ECO:0000256" key="4">
    <source>
        <dbReference type="ARBA" id="ARBA00023002"/>
    </source>
</evidence>
<evidence type="ECO:0000313" key="7">
    <source>
        <dbReference type="EMBL" id="MBB5430541.1"/>
    </source>
</evidence>
<dbReference type="Pfam" id="PF01266">
    <property type="entry name" value="DAO"/>
    <property type="match status" value="1"/>
</dbReference>
<evidence type="ECO:0000256" key="1">
    <source>
        <dbReference type="ARBA" id="ARBA00001974"/>
    </source>
</evidence>
<dbReference type="EC" id="1.4.99.-" evidence="7"/>
<dbReference type="Proteomes" id="UP000572635">
    <property type="component" value="Unassembled WGS sequence"/>
</dbReference>